<keyword evidence="1" id="KW-0812">Transmembrane</keyword>
<dbReference type="AlphaFoldDB" id="A0A8J3ESH3"/>
<keyword evidence="1" id="KW-0472">Membrane</keyword>
<dbReference type="EMBL" id="BMHA01000008">
    <property type="protein sequence ID" value="GGI07423.1"/>
    <property type="molecule type" value="Genomic_DNA"/>
</dbReference>
<dbReference type="Proteomes" id="UP000650511">
    <property type="component" value="Unassembled WGS sequence"/>
</dbReference>
<evidence type="ECO:0000313" key="3">
    <source>
        <dbReference type="Proteomes" id="UP000650511"/>
    </source>
</evidence>
<sequence>MTDSWWVYDRPLMRDVIFAASLLCGAAAAVVGIAGMENPSALGALYNVLGGAVAGFFFAGVVGGSVRNFIRGYRGGSSP</sequence>
<protein>
    <submittedName>
        <fullName evidence="2">Uncharacterized protein</fullName>
    </submittedName>
</protein>
<proteinExistence type="predicted"/>
<reference evidence="2" key="1">
    <citation type="journal article" date="2014" name="Int. J. Syst. Evol. Microbiol.">
        <title>Complete genome sequence of Corynebacterium casei LMG S-19264T (=DSM 44701T), isolated from a smear-ripened cheese.</title>
        <authorList>
            <consortium name="US DOE Joint Genome Institute (JGI-PGF)"/>
            <person name="Walter F."/>
            <person name="Albersmeier A."/>
            <person name="Kalinowski J."/>
            <person name="Ruckert C."/>
        </authorList>
    </citation>
    <scope>NUCLEOTIDE SEQUENCE</scope>
    <source>
        <strain evidence="2">CGMCC 1.14988</strain>
    </source>
</reference>
<organism evidence="2 3">
    <name type="scientific">Egicoccus halophilus</name>
    <dbReference type="NCBI Taxonomy" id="1670830"/>
    <lineage>
        <taxon>Bacteria</taxon>
        <taxon>Bacillati</taxon>
        <taxon>Actinomycetota</taxon>
        <taxon>Nitriliruptoria</taxon>
        <taxon>Egicoccales</taxon>
        <taxon>Egicoccaceae</taxon>
        <taxon>Egicoccus</taxon>
    </lineage>
</organism>
<comment type="caution">
    <text evidence="2">The sequence shown here is derived from an EMBL/GenBank/DDBJ whole genome shotgun (WGS) entry which is preliminary data.</text>
</comment>
<keyword evidence="3" id="KW-1185">Reference proteome</keyword>
<feature type="transmembrane region" description="Helical" evidence="1">
    <location>
        <begin position="48"/>
        <end position="70"/>
    </location>
</feature>
<gene>
    <name evidence="2" type="ORF">GCM10011354_24010</name>
</gene>
<reference evidence="2" key="2">
    <citation type="submission" date="2020-09" db="EMBL/GenBank/DDBJ databases">
        <authorList>
            <person name="Sun Q."/>
            <person name="Zhou Y."/>
        </authorList>
    </citation>
    <scope>NUCLEOTIDE SEQUENCE</scope>
    <source>
        <strain evidence="2">CGMCC 1.14988</strain>
    </source>
</reference>
<name>A0A8J3ESH3_9ACTN</name>
<accession>A0A8J3ESH3</accession>
<feature type="transmembrane region" description="Helical" evidence="1">
    <location>
        <begin position="12"/>
        <end position="36"/>
    </location>
</feature>
<keyword evidence="1" id="KW-1133">Transmembrane helix</keyword>
<evidence type="ECO:0000256" key="1">
    <source>
        <dbReference type="SAM" id="Phobius"/>
    </source>
</evidence>
<dbReference type="RefSeq" id="WP_130649894.1">
    <property type="nucleotide sequence ID" value="NZ_BMHA01000008.1"/>
</dbReference>
<evidence type="ECO:0000313" key="2">
    <source>
        <dbReference type="EMBL" id="GGI07423.1"/>
    </source>
</evidence>